<keyword evidence="6" id="KW-1185">Reference proteome</keyword>
<feature type="compositionally biased region" description="Basic and acidic residues" evidence="2">
    <location>
        <begin position="61"/>
        <end position="74"/>
    </location>
</feature>
<dbReference type="Gene3D" id="1.10.540.10">
    <property type="entry name" value="Acyl-CoA dehydrogenase/oxidase, N-terminal domain"/>
    <property type="match status" value="1"/>
</dbReference>
<reference evidence="5 6" key="1">
    <citation type="submission" date="2019-07" db="EMBL/GenBank/DDBJ databases">
        <title>New species of Amycolatopsis and Streptomyces.</title>
        <authorList>
            <person name="Duangmal K."/>
            <person name="Teo W.F.A."/>
            <person name="Lipun K."/>
        </authorList>
    </citation>
    <scope>NUCLEOTIDE SEQUENCE [LARGE SCALE GENOMIC DNA]</scope>
    <source>
        <strain evidence="5 6">NBRC 106415</strain>
    </source>
</reference>
<dbReference type="Gene3D" id="1.20.140.10">
    <property type="entry name" value="Butyryl-CoA Dehydrogenase, subunit A, domain 3"/>
    <property type="match status" value="1"/>
</dbReference>
<protein>
    <submittedName>
        <fullName evidence="5">Acyl-CoA dehydrogenase</fullName>
    </submittedName>
</protein>
<dbReference type="SUPFAM" id="SSF47203">
    <property type="entry name" value="Acyl-CoA dehydrogenase C-terminal domain-like"/>
    <property type="match status" value="1"/>
</dbReference>
<evidence type="ECO:0000259" key="3">
    <source>
        <dbReference type="Pfam" id="PF02771"/>
    </source>
</evidence>
<dbReference type="Pfam" id="PF02771">
    <property type="entry name" value="Acyl-CoA_dh_N"/>
    <property type="match status" value="1"/>
</dbReference>
<dbReference type="InterPro" id="IPR036250">
    <property type="entry name" value="AcylCo_DH-like_C"/>
</dbReference>
<name>A0A5N8X9P9_9ACTN</name>
<dbReference type="PANTHER" id="PTHR43884:SF12">
    <property type="entry name" value="ISOVALERYL-COA DEHYDROGENASE, MITOCHONDRIAL-RELATED"/>
    <property type="match status" value="1"/>
</dbReference>
<dbReference type="InterPro" id="IPR013786">
    <property type="entry name" value="AcylCoA_DH/ox_N"/>
</dbReference>
<feature type="domain" description="Acyl-CoA dehydrogenase C-terminal" evidence="4">
    <location>
        <begin position="315"/>
        <end position="435"/>
    </location>
</feature>
<dbReference type="SUPFAM" id="SSF56645">
    <property type="entry name" value="Acyl-CoA dehydrogenase NM domain-like"/>
    <property type="match status" value="1"/>
</dbReference>
<feature type="region of interest" description="Disordered" evidence="2">
    <location>
        <begin position="44"/>
        <end position="75"/>
    </location>
</feature>
<feature type="compositionally biased region" description="Basic and acidic residues" evidence="2">
    <location>
        <begin position="7"/>
        <end position="16"/>
    </location>
</feature>
<dbReference type="AlphaFoldDB" id="A0A5N8X9P9"/>
<sequence length="459" mass="49558">MSAVGRARADDGLGEGRHRRHAREARTCARAGNIRVVDAFTSATGSRVSTARRVPVPRSLHGADGDPHPKEKKMTIPAPAVPTAQETLGRIRDILPVIAEHTAAAERDRTLQPAAVRAMVEAGMARLLVPRSHGGHEHDLTTWFEATRLIGQVDASHAWCASLLGSQAHDISHFPPEAQQDVWGDHPDALIAGAHFPRGQVTPAPGGYRLSGSASWMSGIGHATWATFGALLPGETRVWAMLLVPATDFTIEQTWDMVAMRGTGSNTGVTDDVFVPHHRVLTMTDLLEGVTEGSLQHAAPHYRSPYVTYAPATFLGPMLGAAQGALEAFREHAMAQGGRVAGFESVQNRFARAAADLDTAELLCRRCLTIAESDGPFDLESRARCARDFSRAGQLIVDAVDSLMKMSGSGGFAEKRSIQRVWRDVHLASSHVALNSDLTFAHWGRLRLGLERPASHGFY</sequence>
<dbReference type="InterPro" id="IPR009100">
    <property type="entry name" value="AcylCoA_DH/oxidase_NM_dom_sf"/>
</dbReference>
<dbReference type="InterPro" id="IPR013107">
    <property type="entry name" value="Acyl-CoA_DH_C"/>
</dbReference>
<dbReference type="EMBL" id="VJZC01000009">
    <property type="protein sequence ID" value="MPY56173.1"/>
    <property type="molecule type" value="Genomic_DNA"/>
</dbReference>
<evidence type="ECO:0000256" key="2">
    <source>
        <dbReference type="SAM" id="MobiDB-lite"/>
    </source>
</evidence>
<feature type="region of interest" description="Disordered" evidence="2">
    <location>
        <begin position="1"/>
        <end position="24"/>
    </location>
</feature>
<evidence type="ECO:0000313" key="5">
    <source>
        <dbReference type="EMBL" id="MPY56173.1"/>
    </source>
</evidence>
<dbReference type="InterPro" id="IPR037069">
    <property type="entry name" value="AcylCoA_DH/ox_N_sf"/>
</dbReference>
<proteinExistence type="predicted"/>
<dbReference type="GO" id="GO:0003995">
    <property type="term" value="F:acyl-CoA dehydrogenase activity"/>
    <property type="evidence" value="ECO:0007669"/>
    <property type="project" value="TreeGrafter"/>
</dbReference>
<comment type="caution">
    <text evidence="5">The sequence shown here is derived from an EMBL/GenBank/DDBJ whole genome shotgun (WGS) entry which is preliminary data.</text>
</comment>
<dbReference type="PANTHER" id="PTHR43884">
    <property type="entry name" value="ACYL-COA DEHYDROGENASE"/>
    <property type="match status" value="1"/>
</dbReference>
<accession>A0A5N8X9P9</accession>
<organism evidence="5 6">
    <name type="scientific">Streptomyces spongiae</name>
    <dbReference type="NCBI Taxonomy" id="565072"/>
    <lineage>
        <taxon>Bacteria</taxon>
        <taxon>Bacillati</taxon>
        <taxon>Actinomycetota</taxon>
        <taxon>Actinomycetes</taxon>
        <taxon>Kitasatosporales</taxon>
        <taxon>Streptomycetaceae</taxon>
        <taxon>Streptomyces</taxon>
    </lineage>
</organism>
<dbReference type="Proteomes" id="UP000400924">
    <property type="component" value="Unassembled WGS sequence"/>
</dbReference>
<dbReference type="Gene3D" id="2.40.110.10">
    <property type="entry name" value="Butyryl-CoA Dehydrogenase, subunit A, domain 2"/>
    <property type="match status" value="1"/>
</dbReference>
<evidence type="ECO:0000259" key="4">
    <source>
        <dbReference type="Pfam" id="PF08028"/>
    </source>
</evidence>
<evidence type="ECO:0000256" key="1">
    <source>
        <dbReference type="ARBA" id="ARBA00023002"/>
    </source>
</evidence>
<dbReference type="OrthoDB" id="3404950at2"/>
<keyword evidence="1" id="KW-0560">Oxidoreductase</keyword>
<dbReference type="GO" id="GO:0050660">
    <property type="term" value="F:flavin adenine dinucleotide binding"/>
    <property type="evidence" value="ECO:0007669"/>
    <property type="project" value="InterPro"/>
</dbReference>
<dbReference type="InterPro" id="IPR046373">
    <property type="entry name" value="Acyl-CoA_Oxase/DH_mid-dom_sf"/>
</dbReference>
<gene>
    <name evidence="5" type="ORF">FNH08_02980</name>
</gene>
<dbReference type="Pfam" id="PF08028">
    <property type="entry name" value="Acyl-CoA_dh_2"/>
    <property type="match status" value="1"/>
</dbReference>
<evidence type="ECO:0000313" key="6">
    <source>
        <dbReference type="Proteomes" id="UP000400924"/>
    </source>
</evidence>
<feature type="domain" description="Acyl-CoA dehydrogenase/oxidase N-terminal" evidence="3">
    <location>
        <begin position="98"/>
        <end position="183"/>
    </location>
</feature>